<keyword evidence="1" id="KW-0812">Transmembrane</keyword>
<keyword evidence="1" id="KW-0472">Membrane</keyword>
<reference evidence="3" key="1">
    <citation type="journal article" date="2011" name="BMC Genomics">
        <title>Complete genome sequence of the filamentous anoxygenic phototrophic bacterium Chloroflexus aurantiacus.</title>
        <authorList>
            <person name="Tang K.H."/>
            <person name="Barry K."/>
            <person name="Chertkov O."/>
            <person name="Dalin E."/>
            <person name="Han C.S."/>
            <person name="Hauser L.J."/>
            <person name="Honchak B.M."/>
            <person name="Karbach L.E."/>
            <person name="Land M.L."/>
            <person name="Lapidus A."/>
            <person name="Larimer F.W."/>
            <person name="Mikhailova N."/>
            <person name="Pitluck S."/>
            <person name="Pierson B.K."/>
            <person name="Blankenship R.E."/>
        </authorList>
    </citation>
    <scope>NUCLEOTIDE SEQUENCE [LARGE SCALE GENOMIC DNA]</scope>
    <source>
        <strain evidence="3">ATCC 29366 / DSM 635 / J-10-fl</strain>
    </source>
</reference>
<sequence>MSDQVTVQVEFVDSDPASPDPASVSAFADQVLADLRSRGVVLQPVYTGAMGGDVYELIRQIAEGAAANKDILVAMISGIIAPIVSVIAERVRQRDKASANPPAPAPPVVVIVVEGARIEVADPDISADELLRRLLAADPQLAEKISPETKPVVQVRVAGRRDRR</sequence>
<gene>
    <name evidence="2" type="ordered locus">Caur_3415</name>
</gene>
<dbReference type="PATRIC" id="fig|324602.8.peg.3845"/>
<dbReference type="KEGG" id="cau:Caur_3415"/>
<dbReference type="EnsemblBacteria" id="ABY36600">
    <property type="protein sequence ID" value="ABY36600"/>
    <property type="gene ID" value="Caur_3415"/>
</dbReference>
<organism evidence="2 3">
    <name type="scientific">Chloroflexus aurantiacus (strain ATCC 29366 / DSM 635 / J-10-fl)</name>
    <dbReference type="NCBI Taxonomy" id="324602"/>
    <lineage>
        <taxon>Bacteria</taxon>
        <taxon>Bacillati</taxon>
        <taxon>Chloroflexota</taxon>
        <taxon>Chloroflexia</taxon>
        <taxon>Chloroflexales</taxon>
        <taxon>Chloroflexineae</taxon>
        <taxon>Chloroflexaceae</taxon>
        <taxon>Chloroflexus</taxon>
    </lineage>
</organism>
<dbReference type="AlphaFoldDB" id="A9WKH2"/>
<keyword evidence="1" id="KW-1133">Transmembrane helix</keyword>
<evidence type="ECO:0000313" key="3">
    <source>
        <dbReference type="Proteomes" id="UP000002008"/>
    </source>
</evidence>
<evidence type="ECO:0000256" key="1">
    <source>
        <dbReference type="SAM" id="Phobius"/>
    </source>
</evidence>
<accession>A9WKH2</accession>
<protein>
    <submittedName>
        <fullName evidence="2">Uncharacterized protein</fullName>
    </submittedName>
</protein>
<dbReference type="HOGENOM" id="CLU_1616057_0_0_0"/>
<proteinExistence type="predicted"/>
<dbReference type="InParanoid" id="A9WKH2"/>
<evidence type="ECO:0000313" key="2">
    <source>
        <dbReference type="EMBL" id="ABY36600.1"/>
    </source>
</evidence>
<dbReference type="Proteomes" id="UP000002008">
    <property type="component" value="Chromosome"/>
</dbReference>
<dbReference type="RefSeq" id="WP_012259253.1">
    <property type="nucleotide sequence ID" value="NC_010175.1"/>
</dbReference>
<name>A9WKH2_CHLAA</name>
<dbReference type="EMBL" id="CP000909">
    <property type="protein sequence ID" value="ABY36600.1"/>
    <property type="molecule type" value="Genomic_DNA"/>
</dbReference>
<keyword evidence="3" id="KW-1185">Reference proteome</keyword>
<feature type="transmembrane region" description="Helical" evidence="1">
    <location>
        <begin position="71"/>
        <end position="88"/>
    </location>
</feature>